<keyword evidence="2" id="KW-0804">Transcription</keyword>
<dbReference type="GO" id="GO:0003676">
    <property type="term" value="F:nucleic acid binding"/>
    <property type="evidence" value="ECO:0007669"/>
    <property type="project" value="InterPro"/>
</dbReference>
<comment type="similarity">
    <text evidence="1">Belongs to the mTERF family.</text>
</comment>
<keyword evidence="3" id="KW-0809">Transit peptide</keyword>
<evidence type="ECO:0000256" key="2">
    <source>
        <dbReference type="ARBA" id="ARBA00022472"/>
    </source>
</evidence>
<dbReference type="Proteomes" id="UP000243499">
    <property type="component" value="Chromosome 4"/>
</dbReference>
<keyword evidence="2" id="KW-0805">Transcription regulation</keyword>
<sequence length="392" mass="44003">MLHLQKHLGISFRHQWLFSVTRFAATAASAPSADPAPFAVEGYLVASCHLTRDKARKASKAKALSHLKSPSNPDTVLAFLSGLGLSPPDIAAAVVRDPALLLCKVDKTLAPRLAELRDFGLSPSQIAQLVLLAPTRFRHPDIVSKLQYYIPFFGSFHDFIRALKKSSYLLGVDLESVVKPNVSCLRECSLSAHEISKMCIIQPRLLYSKQESVRAMLARAEDIGIPRGTTMFRHALQFVAGRSKETISCKMELLKKTFRWSDAEVARVVSRNPSVLTISEDIAWRVSEFLHSEVGLDPEYIARRPSLIKYSLEGRLMPRHYVVKFLKVNGLLRHDRDYYTALKWTEKVFVEKFINPYREAAPHLAEDYADACRGKMPSRFRLQEPGAGLASV</sequence>
<dbReference type="AlphaFoldDB" id="A0A2S3HKA4"/>
<dbReference type="PANTHER" id="PTHR13068:SF84">
    <property type="entry name" value="OS06G0225100 PROTEIN"/>
    <property type="match status" value="1"/>
</dbReference>
<reference evidence="4" key="1">
    <citation type="submission" date="2018-04" db="EMBL/GenBank/DDBJ databases">
        <title>WGS assembly of Panicum hallii.</title>
        <authorList>
            <person name="Lovell J."/>
            <person name="Jenkins J."/>
            <person name="Lowry D."/>
            <person name="Mamidi S."/>
            <person name="Sreedasyam A."/>
            <person name="Weng X."/>
            <person name="Barry K."/>
            <person name="Bonette J."/>
            <person name="Campitelli B."/>
            <person name="Daum C."/>
            <person name="Gordon S."/>
            <person name="Gould B."/>
            <person name="Lipzen A."/>
            <person name="Macqueen A."/>
            <person name="Palacio-Mejia J."/>
            <person name="Plott C."/>
            <person name="Shakirov E."/>
            <person name="Shu S."/>
            <person name="Yoshinaga Y."/>
            <person name="Zane M."/>
            <person name="Rokhsar D."/>
            <person name="Grimwood J."/>
            <person name="Schmutz J."/>
            <person name="Juenger T."/>
        </authorList>
    </citation>
    <scope>NUCLEOTIDE SEQUENCE [LARGE SCALE GENOMIC DNA]</scope>
    <source>
        <strain evidence="4">FIL2</strain>
    </source>
</reference>
<proteinExistence type="inferred from homology"/>
<dbReference type="InterPro" id="IPR003690">
    <property type="entry name" value="MTERF"/>
</dbReference>
<dbReference type="PANTHER" id="PTHR13068">
    <property type="entry name" value="CGI-12 PROTEIN-RELATED"/>
    <property type="match status" value="1"/>
</dbReference>
<dbReference type="GO" id="GO:0006353">
    <property type="term" value="P:DNA-templated transcription termination"/>
    <property type="evidence" value="ECO:0007669"/>
    <property type="project" value="UniProtKB-KW"/>
</dbReference>
<dbReference type="InterPro" id="IPR038538">
    <property type="entry name" value="MTERF_sf"/>
</dbReference>
<keyword evidence="2" id="KW-0806">Transcription termination</keyword>
<dbReference type="FunFam" id="1.25.70.10:FF:000001">
    <property type="entry name" value="Mitochondrial transcription termination factor-like"/>
    <property type="match status" value="1"/>
</dbReference>
<dbReference type="SMART" id="SM00733">
    <property type="entry name" value="Mterf"/>
    <property type="match status" value="4"/>
</dbReference>
<gene>
    <name evidence="4" type="ORF">PAHAL_4G262300</name>
</gene>
<name>A0A2S3HKA4_9POAL</name>
<protein>
    <submittedName>
        <fullName evidence="4">Uncharacterized protein</fullName>
    </submittedName>
</protein>
<dbReference type="Gramene" id="PAN24919">
    <property type="protein sequence ID" value="PAN24919"/>
    <property type="gene ID" value="PAHAL_4G262300"/>
</dbReference>
<evidence type="ECO:0000256" key="1">
    <source>
        <dbReference type="ARBA" id="ARBA00007692"/>
    </source>
</evidence>
<dbReference type="Gene3D" id="1.25.70.10">
    <property type="entry name" value="Transcription termination factor 3, mitochondrial"/>
    <property type="match status" value="1"/>
</dbReference>
<evidence type="ECO:0000256" key="3">
    <source>
        <dbReference type="ARBA" id="ARBA00022946"/>
    </source>
</evidence>
<evidence type="ECO:0000313" key="4">
    <source>
        <dbReference type="EMBL" id="PAN24919.1"/>
    </source>
</evidence>
<dbReference type="EMBL" id="CM008049">
    <property type="protein sequence ID" value="PAN24919.1"/>
    <property type="molecule type" value="Genomic_DNA"/>
</dbReference>
<accession>A0A2S3HKA4</accession>
<organism evidence="4">
    <name type="scientific">Panicum hallii</name>
    <dbReference type="NCBI Taxonomy" id="206008"/>
    <lineage>
        <taxon>Eukaryota</taxon>
        <taxon>Viridiplantae</taxon>
        <taxon>Streptophyta</taxon>
        <taxon>Embryophyta</taxon>
        <taxon>Tracheophyta</taxon>
        <taxon>Spermatophyta</taxon>
        <taxon>Magnoliopsida</taxon>
        <taxon>Liliopsida</taxon>
        <taxon>Poales</taxon>
        <taxon>Poaceae</taxon>
        <taxon>PACMAD clade</taxon>
        <taxon>Panicoideae</taxon>
        <taxon>Panicodae</taxon>
        <taxon>Paniceae</taxon>
        <taxon>Panicinae</taxon>
        <taxon>Panicum</taxon>
        <taxon>Panicum sect. Panicum</taxon>
    </lineage>
</organism>
<dbReference type="Pfam" id="PF02536">
    <property type="entry name" value="mTERF"/>
    <property type="match status" value="1"/>
</dbReference>